<organism evidence="1 2">
    <name type="scientific">Phytohabitans rumicis</name>
    <dbReference type="NCBI Taxonomy" id="1076125"/>
    <lineage>
        <taxon>Bacteria</taxon>
        <taxon>Bacillati</taxon>
        <taxon>Actinomycetota</taxon>
        <taxon>Actinomycetes</taxon>
        <taxon>Micromonosporales</taxon>
        <taxon>Micromonosporaceae</taxon>
    </lineage>
</organism>
<dbReference type="EMBL" id="BLPG01000001">
    <property type="protein sequence ID" value="GFJ91044.1"/>
    <property type="molecule type" value="Genomic_DNA"/>
</dbReference>
<proteinExistence type="predicted"/>
<gene>
    <name evidence="1" type="ORF">Prum_046860</name>
</gene>
<reference evidence="1 2" key="1">
    <citation type="submission" date="2020-03" db="EMBL/GenBank/DDBJ databases">
        <title>Whole genome shotgun sequence of Phytohabitans rumicis NBRC 108638.</title>
        <authorList>
            <person name="Komaki H."/>
            <person name="Tamura T."/>
        </authorList>
    </citation>
    <scope>NUCLEOTIDE SEQUENCE [LARGE SCALE GENOMIC DNA]</scope>
    <source>
        <strain evidence="1 2">NBRC 108638</strain>
    </source>
</reference>
<reference evidence="1 2" key="2">
    <citation type="submission" date="2020-03" db="EMBL/GenBank/DDBJ databases">
        <authorList>
            <person name="Ichikawa N."/>
            <person name="Kimura A."/>
            <person name="Kitahashi Y."/>
            <person name="Uohara A."/>
        </authorList>
    </citation>
    <scope>NUCLEOTIDE SEQUENCE [LARGE SCALE GENOMIC DNA]</scope>
    <source>
        <strain evidence="1 2">NBRC 108638</strain>
    </source>
</reference>
<evidence type="ECO:0000313" key="1">
    <source>
        <dbReference type="EMBL" id="GFJ91044.1"/>
    </source>
</evidence>
<evidence type="ECO:0008006" key="3">
    <source>
        <dbReference type="Google" id="ProtNLM"/>
    </source>
</evidence>
<dbReference type="Gene3D" id="1.25.40.10">
    <property type="entry name" value="Tetratricopeptide repeat domain"/>
    <property type="match status" value="1"/>
</dbReference>
<keyword evidence="2" id="KW-1185">Reference proteome</keyword>
<evidence type="ECO:0000313" key="2">
    <source>
        <dbReference type="Proteomes" id="UP000482960"/>
    </source>
</evidence>
<name>A0A6V8L4B1_9ACTN</name>
<comment type="caution">
    <text evidence="1">The sequence shown here is derived from an EMBL/GenBank/DDBJ whole genome shotgun (WGS) entry which is preliminary data.</text>
</comment>
<dbReference type="RefSeq" id="WP_246278028.1">
    <property type="nucleotide sequence ID" value="NZ_BAABJB010000041.1"/>
</dbReference>
<protein>
    <recommendedName>
        <fullName evidence="3">XRE family transcriptional regulator</fullName>
    </recommendedName>
</protein>
<accession>A0A6V8L4B1</accession>
<dbReference type="AlphaFoldDB" id="A0A6V8L4B1"/>
<dbReference type="SUPFAM" id="SSF48452">
    <property type="entry name" value="TPR-like"/>
    <property type="match status" value="1"/>
</dbReference>
<dbReference type="InterPro" id="IPR011990">
    <property type="entry name" value="TPR-like_helical_dom_sf"/>
</dbReference>
<sequence>MTGDPDQVLRDDLPSWAKRIRAERRARDWSQRDSIRALRVHAGSEQLPSDASLIRNWRRWESGEVEPDDYYKPLIAKTFGTVTTAIFPRSASRDADSELLAGTGLDTLEIVSRLRASDVSATTLEAVRITVDRLCSEYPYMQAQQLHIEGQAWLRRITALLDRRLTLSQHIEVLNLAGWVALLVGCVEYDMGRRQPAEATRRAALSLGEESGTAEIMGWAHEMRAWYALTQGDYRGVIAASETGNKLAPSHSVAVQLAAQRAKAWARMGDRRQVEVALETGRVMLDQLPYPDNLDHHFVVDPAKFDFYAMDCYRIVGENEFARTYADEVIRASADASGVERKPMRIAEARITLAVVEAREGDLSAAVRHGETAISGERKSLPSLLFAEREFSSILAEKYSNEPLARSYLEAVRSIDSRA</sequence>
<dbReference type="Proteomes" id="UP000482960">
    <property type="component" value="Unassembled WGS sequence"/>
</dbReference>